<dbReference type="Pfam" id="PF01138">
    <property type="entry name" value="RNase_PH"/>
    <property type="match status" value="1"/>
</dbReference>
<dbReference type="SUPFAM" id="SSF54211">
    <property type="entry name" value="Ribosomal protein S5 domain 2-like"/>
    <property type="match status" value="1"/>
</dbReference>
<reference evidence="10" key="1">
    <citation type="journal article" date="2016" name="Nat. Commun.">
        <title>Genome analysis of three Pneumocystis species reveals adaptation mechanisms to life exclusively in mammalian hosts.</title>
        <authorList>
            <person name="Ma L."/>
            <person name="Chen Z."/>
            <person name="Huang D.W."/>
            <person name="Kutty G."/>
            <person name="Ishihara M."/>
            <person name="Wang H."/>
            <person name="Abouelleil A."/>
            <person name="Bishop L."/>
            <person name="Davey E."/>
            <person name="Deng R."/>
            <person name="Deng X."/>
            <person name="Fan L."/>
            <person name="Fantoni G."/>
            <person name="Fitzgerald M."/>
            <person name="Gogineni E."/>
            <person name="Goldberg J.M."/>
            <person name="Handley G."/>
            <person name="Hu X."/>
            <person name="Huber C."/>
            <person name="Jiao X."/>
            <person name="Jones K."/>
            <person name="Levin J.Z."/>
            <person name="Liu Y."/>
            <person name="Macdonald P."/>
            <person name="Melnikov A."/>
            <person name="Raley C."/>
            <person name="Sassi M."/>
            <person name="Sherman B.T."/>
            <person name="Song X."/>
            <person name="Sykes S."/>
            <person name="Tran B."/>
            <person name="Walsh L."/>
            <person name="Xia Y."/>
            <person name="Yang J."/>
            <person name="Young S."/>
            <person name="Zeng Q."/>
            <person name="Zheng X."/>
            <person name="Stephens R."/>
            <person name="Nusbaum C."/>
            <person name="Birren B.W."/>
            <person name="Azadi P."/>
            <person name="Lempicki R.A."/>
            <person name="Cuomo C.A."/>
            <person name="Kovacs J.A."/>
        </authorList>
    </citation>
    <scope>NUCLEOTIDE SEQUENCE [LARGE SCALE GENOMIC DNA]</scope>
    <source>
        <strain evidence="10">RU7</strain>
    </source>
</reference>
<dbReference type="VEuPathDB" id="FungiDB:T551_03629"/>
<dbReference type="InterPro" id="IPR050590">
    <property type="entry name" value="Exosome_comp_Rrp42_subfam"/>
</dbReference>
<comment type="caution">
    <text evidence="9">The sequence shown here is derived from an EMBL/GenBank/DDBJ whole genome shotgun (WGS) entry which is preliminary data.</text>
</comment>
<dbReference type="AlphaFoldDB" id="A0A0W4ZCJ2"/>
<keyword evidence="4" id="KW-0963">Cytoplasm</keyword>
<evidence type="ECO:0000256" key="6">
    <source>
        <dbReference type="ARBA" id="ARBA00023242"/>
    </source>
</evidence>
<evidence type="ECO:0000256" key="3">
    <source>
        <dbReference type="ARBA" id="ARBA00006678"/>
    </source>
</evidence>
<dbReference type="Gene3D" id="3.30.230.70">
    <property type="entry name" value="GHMP Kinase, N-terminal domain"/>
    <property type="match status" value="1"/>
</dbReference>
<dbReference type="GO" id="GO:0071038">
    <property type="term" value="P:TRAMP-dependent tRNA surveillance pathway"/>
    <property type="evidence" value="ECO:0007669"/>
    <property type="project" value="TreeGrafter"/>
</dbReference>
<dbReference type="SUPFAM" id="SSF55666">
    <property type="entry name" value="Ribonuclease PH domain 2-like"/>
    <property type="match status" value="1"/>
</dbReference>
<dbReference type="RefSeq" id="XP_018227902.1">
    <property type="nucleotide sequence ID" value="XM_018375892.1"/>
</dbReference>
<dbReference type="GO" id="GO:0034475">
    <property type="term" value="P:U4 snRNA 3'-end processing"/>
    <property type="evidence" value="ECO:0007669"/>
    <property type="project" value="TreeGrafter"/>
</dbReference>
<evidence type="ECO:0000313" key="9">
    <source>
        <dbReference type="EMBL" id="KTW26057.1"/>
    </source>
</evidence>
<dbReference type="GO" id="GO:0005730">
    <property type="term" value="C:nucleolus"/>
    <property type="evidence" value="ECO:0007669"/>
    <property type="project" value="UniProtKB-SubCell"/>
</dbReference>
<dbReference type="GO" id="GO:0000467">
    <property type="term" value="P:exonucleolytic trimming to generate mature 3'-end of 5.8S rRNA from tricistronic rRNA transcript (SSU-rRNA, 5.8S rRNA, LSU-rRNA)"/>
    <property type="evidence" value="ECO:0007669"/>
    <property type="project" value="TreeGrafter"/>
</dbReference>
<dbReference type="PANTHER" id="PTHR11097">
    <property type="entry name" value="EXOSOME COMPLEX EXONUCLEASE RIBOSOMAL RNA PROCESSING PROTEIN"/>
    <property type="match status" value="1"/>
</dbReference>
<evidence type="ECO:0000259" key="8">
    <source>
        <dbReference type="Pfam" id="PF01138"/>
    </source>
</evidence>
<keyword evidence="5" id="KW-0271">Exosome</keyword>
<dbReference type="GO" id="GO:0071035">
    <property type="term" value="P:nuclear polyadenylation-dependent rRNA catabolic process"/>
    <property type="evidence" value="ECO:0007669"/>
    <property type="project" value="TreeGrafter"/>
</dbReference>
<dbReference type="GO" id="GO:0000176">
    <property type="term" value="C:nuclear exosome (RNase complex)"/>
    <property type="evidence" value="ECO:0007669"/>
    <property type="project" value="TreeGrafter"/>
</dbReference>
<dbReference type="GO" id="GO:0035925">
    <property type="term" value="F:mRNA 3'-UTR AU-rich region binding"/>
    <property type="evidence" value="ECO:0007669"/>
    <property type="project" value="TreeGrafter"/>
</dbReference>
<accession>A0A0W4ZCJ2</accession>
<dbReference type="GeneID" id="28942147"/>
<evidence type="ECO:0000313" key="10">
    <source>
        <dbReference type="Proteomes" id="UP000053447"/>
    </source>
</evidence>
<dbReference type="InterPro" id="IPR020568">
    <property type="entry name" value="Ribosomal_Su5_D2-typ_SF"/>
</dbReference>
<gene>
    <name evidence="9" type="ORF">T551_03629</name>
</gene>
<dbReference type="InterPro" id="IPR036345">
    <property type="entry name" value="ExoRNase_PH_dom2_sf"/>
</dbReference>
<dbReference type="PANTHER" id="PTHR11097:SF8">
    <property type="entry name" value="EXOSOME COMPLEX COMPONENT RRP42"/>
    <property type="match status" value="1"/>
</dbReference>
<keyword evidence="6" id="KW-0539">Nucleus</keyword>
<dbReference type="Proteomes" id="UP000053447">
    <property type="component" value="Unassembled WGS sequence"/>
</dbReference>
<evidence type="ECO:0000256" key="4">
    <source>
        <dbReference type="ARBA" id="ARBA00022490"/>
    </source>
</evidence>
<evidence type="ECO:0000256" key="2">
    <source>
        <dbReference type="ARBA" id="ARBA00004604"/>
    </source>
</evidence>
<dbReference type="GO" id="GO:0000177">
    <property type="term" value="C:cytoplasmic exosome (RNase complex)"/>
    <property type="evidence" value="ECO:0007669"/>
    <property type="project" value="TreeGrafter"/>
</dbReference>
<evidence type="ECO:0000256" key="1">
    <source>
        <dbReference type="ARBA" id="ARBA00004496"/>
    </source>
</evidence>
<feature type="domain" description="Exoribonuclease phosphorolytic" evidence="8">
    <location>
        <begin position="30"/>
        <end position="164"/>
    </location>
</feature>
<proteinExistence type="inferred from homology"/>
<evidence type="ECO:0000256" key="5">
    <source>
        <dbReference type="ARBA" id="ARBA00022835"/>
    </source>
</evidence>
<dbReference type="eggNOG" id="KOG1612">
    <property type="taxonomic scope" value="Eukaryota"/>
</dbReference>
<dbReference type="OrthoDB" id="272245at2759"/>
<keyword evidence="10" id="KW-1185">Reference proteome</keyword>
<dbReference type="GO" id="GO:0034476">
    <property type="term" value="P:U5 snRNA 3'-end processing"/>
    <property type="evidence" value="ECO:0007669"/>
    <property type="project" value="TreeGrafter"/>
</dbReference>
<dbReference type="GO" id="GO:0071028">
    <property type="term" value="P:nuclear mRNA surveillance"/>
    <property type="evidence" value="ECO:0007669"/>
    <property type="project" value="TreeGrafter"/>
</dbReference>
<dbReference type="GO" id="GO:0034473">
    <property type="term" value="P:U1 snRNA 3'-end processing"/>
    <property type="evidence" value="ECO:0007669"/>
    <property type="project" value="TreeGrafter"/>
</dbReference>
<protein>
    <recommendedName>
        <fullName evidence="7">Ribosomal RNA-processing protein 42</fullName>
    </recommendedName>
</protein>
<evidence type="ECO:0000256" key="7">
    <source>
        <dbReference type="ARBA" id="ARBA00042523"/>
    </source>
</evidence>
<dbReference type="GO" id="GO:0016075">
    <property type="term" value="P:rRNA catabolic process"/>
    <property type="evidence" value="ECO:0007669"/>
    <property type="project" value="TreeGrafter"/>
</dbReference>
<name>A0A0W4ZCJ2_PNEJ7</name>
<dbReference type="STRING" id="1408657.A0A0W4ZCJ2"/>
<dbReference type="EMBL" id="LFWA01000019">
    <property type="protein sequence ID" value="KTW26057.1"/>
    <property type="molecule type" value="Genomic_DNA"/>
</dbReference>
<dbReference type="InterPro" id="IPR001247">
    <property type="entry name" value="ExoRNase_PH_dom1"/>
</dbReference>
<organism evidence="9 10">
    <name type="scientific">Pneumocystis jirovecii (strain RU7)</name>
    <name type="common">Human pneumocystis pneumonia agent</name>
    <dbReference type="NCBI Taxonomy" id="1408657"/>
    <lineage>
        <taxon>Eukaryota</taxon>
        <taxon>Fungi</taxon>
        <taxon>Dikarya</taxon>
        <taxon>Ascomycota</taxon>
        <taxon>Taphrinomycotina</taxon>
        <taxon>Pneumocystomycetes</taxon>
        <taxon>Pneumocystaceae</taxon>
        <taxon>Pneumocystis</taxon>
    </lineage>
</organism>
<comment type="subcellular location">
    <subcellularLocation>
        <location evidence="1">Cytoplasm</location>
    </subcellularLocation>
    <subcellularLocation>
        <location evidence="2">Nucleus</location>
        <location evidence="2">Nucleolus</location>
    </subcellularLocation>
</comment>
<sequence length="307" mass="33593">MKLSISQLSYLHSSLLQVPPIRPDARSPTQFRPLFAQVDILPLAYGSSHIKWDNTSVIVSIKAEIINSVDLDILRKCKKGGKISVNVEIFPNTFHENNDDEAMSAFLTQSILQSLSGISLEHLLVTPTKAWSIFIDAVVISPNNHALPALALAVRLALQTTKLPHIIAHIAPGSIDTDKIAQDIGSGDFEVDYDLKNGVPIPDIEKVGVIIFVGNVGDNIFYDLSWDEIAVADGILAVGVLKDGQITYTRRIHASSNYKTSNYGLKSSIIKSMLEGAANMGKELIQKSEEDVIHHSSNLQMGFSYSF</sequence>
<comment type="similarity">
    <text evidence="3">Belongs to the RNase PH family.</text>
</comment>
<dbReference type="InterPro" id="IPR027408">
    <property type="entry name" value="PNPase/RNase_PH_dom_sf"/>
</dbReference>